<feature type="transmembrane region" description="Helical" evidence="4">
    <location>
        <begin position="244"/>
        <end position="263"/>
    </location>
</feature>
<dbReference type="SUPFAM" id="SSF50156">
    <property type="entry name" value="PDZ domain-like"/>
    <property type="match status" value="1"/>
</dbReference>
<proteinExistence type="predicted"/>
<dbReference type="Gene3D" id="3.30.565.10">
    <property type="entry name" value="Histidine kinase-like ATPase, C-terminal domain"/>
    <property type="match status" value="1"/>
</dbReference>
<name>A0A268AG92_9BACI</name>
<keyword evidence="3" id="KW-0902">Two-component regulatory system</keyword>
<evidence type="ECO:0000313" key="6">
    <source>
        <dbReference type="EMBL" id="PAD23145.1"/>
    </source>
</evidence>
<dbReference type="CDD" id="cd16917">
    <property type="entry name" value="HATPase_UhpB-NarQ-NarX-like"/>
    <property type="match status" value="1"/>
</dbReference>
<dbReference type="InterPro" id="IPR001478">
    <property type="entry name" value="PDZ"/>
</dbReference>
<dbReference type="InterPro" id="IPR036890">
    <property type="entry name" value="HATPase_C_sf"/>
</dbReference>
<feature type="transmembrane region" description="Helical" evidence="4">
    <location>
        <begin position="217"/>
        <end position="238"/>
    </location>
</feature>
<dbReference type="InterPro" id="IPR036034">
    <property type="entry name" value="PDZ_sf"/>
</dbReference>
<dbReference type="SMART" id="SM00387">
    <property type="entry name" value="HATPase_c"/>
    <property type="match status" value="1"/>
</dbReference>
<evidence type="ECO:0000256" key="4">
    <source>
        <dbReference type="SAM" id="Phobius"/>
    </source>
</evidence>
<keyword evidence="2" id="KW-0418">Kinase</keyword>
<evidence type="ECO:0000313" key="7">
    <source>
        <dbReference type="Proteomes" id="UP000216013"/>
    </source>
</evidence>
<evidence type="ECO:0000256" key="3">
    <source>
        <dbReference type="ARBA" id="ARBA00023012"/>
    </source>
</evidence>
<dbReference type="GO" id="GO:0016301">
    <property type="term" value="F:kinase activity"/>
    <property type="evidence" value="ECO:0007669"/>
    <property type="project" value="UniProtKB-KW"/>
</dbReference>
<dbReference type="EMBL" id="NPBV01000001">
    <property type="protein sequence ID" value="PAD23145.1"/>
    <property type="molecule type" value="Genomic_DNA"/>
</dbReference>
<feature type="transmembrane region" description="Helical" evidence="4">
    <location>
        <begin position="151"/>
        <end position="171"/>
    </location>
</feature>
<dbReference type="Pfam" id="PF02518">
    <property type="entry name" value="HATPase_c"/>
    <property type="match status" value="1"/>
</dbReference>
<keyword evidence="4" id="KW-0812">Transmembrane</keyword>
<dbReference type="PANTHER" id="PTHR24421">
    <property type="entry name" value="NITRATE/NITRITE SENSOR PROTEIN NARX-RELATED"/>
    <property type="match status" value="1"/>
</dbReference>
<feature type="transmembrane region" description="Helical" evidence="4">
    <location>
        <begin position="121"/>
        <end position="144"/>
    </location>
</feature>
<dbReference type="InterPro" id="IPR003594">
    <property type="entry name" value="HATPase_dom"/>
</dbReference>
<keyword evidence="4" id="KW-1133">Transmembrane helix</keyword>
<protein>
    <recommendedName>
        <fullName evidence="5">PDZ domain-containing protein</fullName>
    </recommendedName>
</protein>
<reference evidence="6 7" key="1">
    <citation type="submission" date="2017-07" db="EMBL/GenBank/DDBJ databases">
        <title>Isolation and whole genome analysis of endospore-forming bacteria from heroin.</title>
        <authorList>
            <person name="Kalinowski J."/>
            <person name="Ahrens B."/>
            <person name="Al-Dilaimi A."/>
            <person name="Winkler A."/>
            <person name="Wibberg D."/>
            <person name="Schleenbecker U."/>
            <person name="Ruckert C."/>
            <person name="Wolfel R."/>
            <person name="Grass G."/>
        </authorList>
    </citation>
    <scope>NUCLEOTIDE SEQUENCE [LARGE SCALE GENOMIC DNA]</scope>
    <source>
        <strain evidence="6 7">7528</strain>
    </source>
</reference>
<dbReference type="PROSITE" id="PS50106">
    <property type="entry name" value="PDZ"/>
    <property type="match status" value="1"/>
</dbReference>
<keyword evidence="1" id="KW-0808">Transferase</keyword>
<gene>
    <name evidence="6" type="ORF">CHH64_00580</name>
</gene>
<dbReference type="PANTHER" id="PTHR24421:SF60">
    <property type="entry name" value="SENSOR HISTIDINE KINASE COMP"/>
    <property type="match status" value="1"/>
</dbReference>
<dbReference type="Proteomes" id="UP000216013">
    <property type="component" value="Unassembled WGS sequence"/>
</dbReference>
<dbReference type="RefSeq" id="WP_095260238.1">
    <property type="nucleotide sequence ID" value="NZ_NPBV01000001.1"/>
</dbReference>
<feature type="transmembrane region" description="Helical" evidence="4">
    <location>
        <begin position="275"/>
        <end position="296"/>
    </location>
</feature>
<comment type="caution">
    <text evidence="6">The sequence shown here is derived from an EMBL/GenBank/DDBJ whole genome shotgun (WGS) entry which is preliminary data.</text>
</comment>
<feature type="transmembrane region" description="Helical" evidence="4">
    <location>
        <begin position="341"/>
        <end position="359"/>
    </location>
</feature>
<dbReference type="AlphaFoldDB" id="A0A268AG92"/>
<organism evidence="6 7">
    <name type="scientific">Terribacillus saccharophilus</name>
    <dbReference type="NCBI Taxonomy" id="361277"/>
    <lineage>
        <taxon>Bacteria</taxon>
        <taxon>Bacillati</taxon>
        <taxon>Bacillota</taxon>
        <taxon>Bacilli</taxon>
        <taxon>Bacillales</taxon>
        <taxon>Bacillaceae</taxon>
        <taxon>Terribacillus</taxon>
    </lineage>
</organism>
<evidence type="ECO:0000259" key="5">
    <source>
        <dbReference type="PROSITE" id="PS50106"/>
    </source>
</evidence>
<feature type="transmembrane region" description="Helical" evidence="4">
    <location>
        <begin position="12"/>
        <end position="34"/>
    </location>
</feature>
<dbReference type="Pfam" id="PF00595">
    <property type="entry name" value="PDZ"/>
    <property type="match status" value="1"/>
</dbReference>
<dbReference type="InterPro" id="IPR050482">
    <property type="entry name" value="Sensor_HK_TwoCompSys"/>
</dbReference>
<evidence type="ECO:0000256" key="1">
    <source>
        <dbReference type="ARBA" id="ARBA00022679"/>
    </source>
</evidence>
<dbReference type="SUPFAM" id="SSF55874">
    <property type="entry name" value="ATPase domain of HSP90 chaperone/DNA topoisomerase II/histidine kinase"/>
    <property type="match status" value="1"/>
</dbReference>
<sequence>MFNLAHRLSLDIRWVLIILIVYIPTSLYLLITAISSPFVGIELKQKGEKFVVENIYYEDWAAKHQLTAGDIILEVDDIPISSLQEVRESSEIRDSKKLTLLKENGQIVKLHIKHSDIPRQFYMHIILPGIYFLMTILISTYLYFYKRHIPLIKNLIIFLIVVSLAYISMGASGRGNILGQVIISSSMVLCLVLLIQFLKDYFSYLQIKGLFIKRTELLYTLPCLLILSRIASVGNPIFNSITSWITLSSFCILLFLILFILMSGYIKYNLPQLKILFIGIIIPFLPFLSLFVLPIVLLRHPIIPSDISALFLFLIPLNFIFMRLTDRLFDIEYYLSRIRYYGFLSLISASILTLLYILYSEDYNSSITLVLFSTNFLVILILLYFKEKIDFHQRKILFTTHGNSIHNVYTDIHTIGQALNQNQLLNRLTELVTKKIAFNIVNINTYHTQQQDTIVKALNLGKIKKQGHVYFLLLHSTTSIKIVLEIGSSHQTIQLKKEEIIWLELIAIYCEAFLHNIIRIEELVKEIQSYQDNSIPWLDKLVWNMMEKEKTILSQELHDTILQELLFLARELDLYINNSSSMKINNIREQLLDTTYFLREYCENLNPPLLNTLGLIPALLKLIQKIKMRANFILNDDLEEISLKDPSLPLIVFRIVQELLNNALKHSNASNVTIKLLQTQNGFRLIYQDNGVGFDINKVRESESMGIRGLYERVRAFNGDLQFITSEENGVRISIEIIEDGDNID</sequence>
<feature type="transmembrane region" description="Helical" evidence="4">
    <location>
        <begin position="365"/>
        <end position="385"/>
    </location>
</feature>
<dbReference type="Gene3D" id="2.30.42.10">
    <property type="match status" value="1"/>
</dbReference>
<accession>A0A268AG92</accession>
<dbReference type="GO" id="GO:0000160">
    <property type="term" value="P:phosphorelay signal transduction system"/>
    <property type="evidence" value="ECO:0007669"/>
    <property type="project" value="UniProtKB-KW"/>
</dbReference>
<keyword evidence="4" id="KW-0472">Membrane</keyword>
<evidence type="ECO:0000256" key="2">
    <source>
        <dbReference type="ARBA" id="ARBA00022777"/>
    </source>
</evidence>
<feature type="transmembrane region" description="Helical" evidence="4">
    <location>
        <begin position="177"/>
        <end position="197"/>
    </location>
</feature>
<feature type="transmembrane region" description="Helical" evidence="4">
    <location>
        <begin position="302"/>
        <end position="321"/>
    </location>
</feature>
<feature type="domain" description="PDZ" evidence="5">
    <location>
        <begin position="28"/>
        <end position="116"/>
    </location>
</feature>